<feature type="domain" description="Aldehyde dehydrogenase" evidence="2">
    <location>
        <begin position="5"/>
        <end position="265"/>
    </location>
</feature>
<reference evidence="3 4" key="1">
    <citation type="journal article" date="2015" name="J. Biotechnol.">
        <title>Complete genome sequence of a malodorant-producing acetogen, Clostridium scatologenes ATCC 25775(T).</title>
        <authorList>
            <person name="Zhu Z."/>
            <person name="Guo T."/>
            <person name="Zheng H."/>
            <person name="Song T."/>
            <person name="Ouyang P."/>
            <person name="Xie J."/>
        </authorList>
    </citation>
    <scope>NUCLEOTIDE SEQUENCE [LARGE SCALE GENOMIC DNA]</scope>
    <source>
        <strain evidence="3 4">ATCC 25775</strain>
    </source>
</reference>
<dbReference type="Gene3D" id="3.40.309.10">
    <property type="entry name" value="Aldehyde Dehydrogenase, Chain A, domain 2"/>
    <property type="match status" value="1"/>
</dbReference>
<name>A0A0E3K2E0_CLOSL</name>
<accession>A0A0E3K2E0</accession>
<dbReference type="CDD" id="cd07122">
    <property type="entry name" value="ALDH_F20_ACDH"/>
    <property type="match status" value="1"/>
</dbReference>
<keyword evidence="1" id="KW-0560">Oxidoreductase</keyword>
<dbReference type="KEGG" id="csq:CSCA_3620"/>
<dbReference type="GO" id="GO:0016620">
    <property type="term" value="F:oxidoreductase activity, acting on the aldehyde or oxo group of donors, NAD or NADP as acceptor"/>
    <property type="evidence" value="ECO:0007669"/>
    <property type="project" value="InterPro"/>
</dbReference>
<dbReference type="EMBL" id="CP009933">
    <property type="protein sequence ID" value="AKA70745.1"/>
    <property type="molecule type" value="Genomic_DNA"/>
</dbReference>
<dbReference type="InterPro" id="IPR015590">
    <property type="entry name" value="Aldehyde_DH_dom"/>
</dbReference>
<dbReference type="PANTHER" id="PTHR11699">
    <property type="entry name" value="ALDEHYDE DEHYDROGENASE-RELATED"/>
    <property type="match status" value="1"/>
</dbReference>
<dbReference type="SUPFAM" id="SSF53720">
    <property type="entry name" value="ALDH-like"/>
    <property type="match status" value="1"/>
</dbReference>
<organism evidence="3 4">
    <name type="scientific">Clostridium scatologenes</name>
    <dbReference type="NCBI Taxonomy" id="1548"/>
    <lineage>
        <taxon>Bacteria</taxon>
        <taxon>Bacillati</taxon>
        <taxon>Bacillota</taxon>
        <taxon>Clostridia</taxon>
        <taxon>Eubacteriales</taxon>
        <taxon>Clostridiaceae</taxon>
        <taxon>Clostridium</taxon>
    </lineage>
</organism>
<dbReference type="STRING" id="1548.CSCA_3620"/>
<proteinExistence type="predicted"/>
<dbReference type="RefSeq" id="WP_029163509.1">
    <property type="nucleotide sequence ID" value="NZ_CP009933.1"/>
</dbReference>
<protein>
    <recommendedName>
        <fullName evidence="2">Aldehyde dehydrogenase domain-containing protein</fullName>
    </recommendedName>
</protein>
<dbReference type="Gene3D" id="3.40.605.10">
    <property type="entry name" value="Aldehyde Dehydrogenase, Chain A, domain 1"/>
    <property type="match status" value="1"/>
</dbReference>
<dbReference type="InterPro" id="IPR016163">
    <property type="entry name" value="Ald_DH_C"/>
</dbReference>
<sequence length="453" mass="48990">MDSKQVINELVQKGKEACQAIEGYNQEQVDALVKAIGKVIYDNAEILAKETVDETGMGVYEDKVAKCKLKPGVIWTHLKDKKSVGIIKEEPERALLYVAKPKGVIGAITPTTNPIVTPMCNAMFAIKGRNSIIVAPHPRSKKCSTHAVELMNAELKKLGAPENLIQIIEEPSIELTQELMHAVDVVVATGGMGMVKSAYSSGKPAYGVGAGNAQVIIDKGYDYVKAAQDIIAGRKYDNGIICSGEQSIIAPAEDHAEIMKAFVENGAYYVEDEATVEKFRKGIFPNGTIDKNIVGQSVQTVAKIVGVDVPEGTKVIVLKGKGIGKEDLLCKEKMCPVMVTLTYNTFEEGVDIAKANLLYEGAGHTVTIHSDNDEHIRYAGVTLPISRLVVNQCSTSAGGSYFNGFNPTTTLGCGSWGNNSISENLTYEHLINISRIGYFNKKAKAPSYEEIWG</sequence>
<evidence type="ECO:0000313" key="3">
    <source>
        <dbReference type="EMBL" id="AKA70745.1"/>
    </source>
</evidence>
<dbReference type="Pfam" id="PF00171">
    <property type="entry name" value="Aldedh"/>
    <property type="match status" value="1"/>
</dbReference>
<dbReference type="AlphaFoldDB" id="A0A0E3K2E0"/>
<evidence type="ECO:0000313" key="4">
    <source>
        <dbReference type="Proteomes" id="UP000033115"/>
    </source>
</evidence>
<evidence type="ECO:0000256" key="1">
    <source>
        <dbReference type="ARBA" id="ARBA00023002"/>
    </source>
</evidence>
<dbReference type="InterPro" id="IPR016162">
    <property type="entry name" value="Ald_DH_N"/>
</dbReference>
<dbReference type="InterPro" id="IPR016161">
    <property type="entry name" value="Ald_DH/histidinol_DH"/>
</dbReference>
<gene>
    <name evidence="3" type="ORF">CSCA_3620</name>
</gene>
<dbReference type="Proteomes" id="UP000033115">
    <property type="component" value="Chromosome"/>
</dbReference>
<keyword evidence="4" id="KW-1185">Reference proteome</keyword>
<dbReference type="HOGENOM" id="CLU_028794_3_1_9"/>
<evidence type="ECO:0000259" key="2">
    <source>
        <dbReference type="Pfam" id="PF00171"/>
    </source>
</evidence>